<accession>A0AC35UFM5</accession>
<name>A0AC35UFM5_9BILA</name>
<sequence>MVGLSEFGAEVIMLANKSIASNGTDQNDFILVRNIYQEPWVHATKVILSVIMALTCIIGVITNTFSLIIYTSPSFRKRSINILLAGMSGSDLIVCIMAFPVFIGTELPTLFPNIQLPPKLLALFVVYLYPITLMAGSLSVWCLVSITIDRYLAVCHPFIVRIYCTVNRALITLGVILTFTVAFNFVRFWEYSMVEPSKQTDFNAFVKALRNENLYILLYQTIATTITQYLIPLFVLCLLNLEVAKTILKATEQRRELVSSVKREHKTAKMMIFVVIVFIFCYTFGIFLSLLESLYPEIFDTRIGYMLNDINNILVVFNSSSNFIFYVKYSSRQVNMCFSKDSMIICFVVFE</sequence>
<dbReference type="WBParaSite" id="RSKR_0001105700.1">
    <property type="protein sequence ID" value="RSKR_0001105700.1"/>
    <property type="gene ID" value="RSKR_0001105700"/>
</dbReference>
<dbReference type="Proteomes" id="UP000095286">
    <property type="component" value="Unplaced"/>
</dbReference>
<evidence type="ECO:0000313" key="1">
    <source>
        <dbReference type="Proteomes" id="UP000095286"/>
    </source>
</evidence>
<organism evidence="1 2">
    <name type="scientific">Rhabditophanes sp. KR3021</name>
    <dbReference type="NCBI Taxonomy" id="114890"/>
    <lineage>
        <taxon>Eukaryota</taxon>
        <taxon>Metazoa</taxon>
        <taxon>Ecdysozoa</taxon>
        <taxon>Nematoda</taxon>
        <taxon>Chromadorea</taxon>
        <taxon>Rhabditida</taxon>
        <taxon>Tylenchina</taxon>
        <taxon>Panagrolaimomorpha</taxon>
        <taxon>Strongyloidoidea</taxon>
        <taxon>Alloionematidae</taxon>
        <taxon>Rhabditophanes</taxon>
    </lineage>
</organism>
<reference evidence="2" key="1">
    <citation type="submission" date="2016-11" db="UniProtKB">
        <authorList>
            <consortium name="WormBaseParasite"/>
        </authorList>
    </citation>
    <scope>IDENTIFICATION</scope>
    <source>
        <strain evidence="2">KR3021</strain>
    </source>
</reference>
<protein>
    <submittedName>
        <fullName evidence="2">G_PROTEIN_RECEP_F1_2 domain-containing protein</fullName>
    </submittedName>
</protein>
<evidence type="ECO:0000313" key="2">
    <source>
        <dbReference type="WBParaSite" id="RSKR_0001105700.1"/>
    </source>
</evidence>
<proteinExistence type="predicted"/>